<keyword evidence="2" id="KW-0675">Receptor</keyword>
<dbReference type="RefSeq" id="WP_169527006.1">
    <property type="nucleotide sequence ID" value="NZ_JAAMPU010000103.1"/>
</dbReference>
<proteinExistence type="predicted"/>
<dbReference type="Gene3D" id="3.40.50.10140">
    <property type="entry name" value="Toll/interleukin-1 receptor homology (TIR) domain"/>
    <property type="match status" value="1"/>
</dbReference>
<dbReference type="Pfam" id="PF13676">
    <property type="entry name" value="TIR_2"/>
    <property type="match status" value="1"/>
</dbReference>
<evidence type="ECO:0000313" key="3">
    <source>
        <dbReference type="Proteomes" id="UP000712080"/>
    </source>
</evidence>
<dbReference type="Gene3D" id="1.10.10.10">
    <property type="entry name" value="Winged helix-like DNA-binding domain superfamily/Winged helix DNA-binding domain"/>
    <property type="match status" value="1"/>
</dbReference>
<dbReference type="GO" id="GO:0007165">
    <property type="term" value="P:signal transduction"/>
    <property type="evidence" value="ECO:0007669"/>
    <property type="project" value="InterPro"/>
</dbReference>
<feature type="domain" description="TIR" evidence="1">
    <location>
        <begin position="6"/>
        <end position="120"/>
    </location>
</feature>
<name>A0A972JJ71_9FLAO</name>
<dbReference type="InterPro" id="IPR000157">
    <property type="entry name" value="TIR_dom"/>
</dbReference>
<protein>
    <submittedName>
        <fullName evidence="2">Toll/interleukin-1 receptor domain-containing protein</fullName>
    </submittedName>
</protein>
<dbReference type="Proteomes" id="UP000712080">
    <property type="component" value="Unassembled WGS sequence"/>
</dbReference>
<sequence>MSKPKIFISHISEESGFANNLKEWIDDTLLGGIDLFVSSDDGLSIPLGSEWLERIRKSLEDSTIMLVLISHQSKNRKWIYFESGAGYIKGIPVIPICIGGISKNELPIPLNALQAIVLPNFDNEKKLIDLIAKSAGLKTPKSISQLEFPKTKIDEIIPPLTPIPAINISFLEMANLQKALINLINFFVKNGLARNESFTLTEIEEMTSVKKERKRKYLLNILEKMLEQKLVEKSKENQKTYWRITAKGEEEFKKIKEDIGSS</sequence>
<evidence type="ECO:0000259" key="1">
    <source>
        <dbReference type="Pfam" id="PF13676"/>
    </source>
</evidence>
<dbReference type="SUPFAM" id="SSF52200">
    <property type="entry name" value="Toll/Interleukin receptor TIR domain"/>
    <property type="match status" value="1"/>
</dbReference>
<dbReference type="SUPFAM" id="SSF46785">
    <property type="entry name" value="Winged helix' DNA-binding domain"/>
    <property type="match status" value="1"/>
</dbReference>
<dbReference type="EMBL" id="JAAMPU010000103">
    <property type="protein sequence ID" value="NMH27912.1"/>
    <property type="molecule type" value="Genomic_DNA"/>
</dbReference>
<comment type="caution">
    <text evidence="2">The sequence shown here is derived from an EMBL/GenBank/DDBJ whole genome shotgun (WGS) entry which is preliminary data.</text>
</comment>
<keyword evidence="3" id="KW-1185">Reference proteome</keyword>
<gene>
    <name evidence="2" type="ORF">G6047_07700</name>
</gene>
<accession>A0A972JJ71</accession>
<organism evidence="2 3">
    <name type="scientific">Flavobacterium silvaticum</name>
    <dbReference type="NCBI Taxonomy" id="1852020"/>
    <lineage>
        <taxon>Bacteria</taxon>
        <taxon>Pseudomonadati</taxon>
        <taxon>Bacteroidota</taxon>
        <taxon>Flavobacteriia</taxon>
        <taxon>Flavobacteriales</taxon>
        <taxon>Flavobacteriaceae</taxon>
        <taxon>Flavobacterium</taxon>
    </lineage>
</organism>
<reference evidence="2" key="1">
    <citation type="submission" date="2020-02" db="EMBL/GenBank/DDBJ databases">
        <title>Flavobacterium sp. genome.</title>
        <authorList>
            <person name="Jung H.S."/>
            <person name="Baek J.H."/>
            <person name="Jeon C.O."/>
        </authorList>
    </citation>
    <scope>NUCLEOTIDE SEQUENCE</scope>
    <source>
        <strain evidence="2">SE-s28</strain>
    </source>
</reference>
<dbReference type="InterPro" id="IPR036388">
    <property type="entry name" value="WH-like_DNA-bd_sf"/>
</dbReference>
<dbReference type="AlphaFoldDB" id="A0A972JJ71"/>
<evidence type="ECO:0000313" key="2">
    <source>
        <dbReference type="EMBL" id="NMH27912.1"/>
    </source>
</evidence>
<dbReference type="InterPro" id="IPR035897">
    <property type="entry name" value="Toll_tir_struct_dom_sf"/>
</dbReference>
<dbReference type="InterPro" id="IPR036390">
    <property type="entry name" value="WH_DNA-bd_sf"/>
</dbReference>